<organism evidence="1 2">
    <name type="scientific">Pseudomonas fluorescens</name>
    <dbReference type="NCBI Taxonomy" id="294"/>
    <lineage>
        <taxon>Bacteria</taxon>
        <taxon>Pseudomonadati</taxon>
        <taxon>Pseudomonadota</taxon>
        <taxon>Gammaproteobacteria</taxon>
        <taxon>Pseudomonadales</taxon>
        <taxon>Pseudomonadaceae</taxon>
        <taxon>Pseudomonas</taxon>
    </lineage>
</organism>
<evidence type="ECO:0000313" key="1">
    <source>
        <dbReference type="EMBL" id="VVN51171.1"/>
    </source>
</evidence>
<gene>
    <name evidence="1" type="ORF">PS685_00578</name>
</gene>
<reference evidence="1 2" key="1">
    <citation type="submission" date="2019-09" db="EMBL/GenBank/DDBJ databases">
        <authorList>
            <person name="Chandra G."/>
            <person name="Truman W A."/>
        </authorList>
    </citation>
    <scope>NUCLEOTIDE SEQUENCE [LARGE SCALE GENOMIC DNA]</scope>
    <source>
        <strain evidence="1">PS685</strain>
    </source>
</reference>
<name>A0A5E6YGR4_PSEFL</name>
<proteinExistence type="predicted"/>
<dbReference type="AlphaFoldDB" id="A0A5E6YGR4"/>
<dbReference type="Proteomes" id="UP000326437">
    <property type="component" value="Unassembled WGS sequence"/>
</dbReference>
<dbReference type="EMBL" id="CABVHO010000002">
    <property type="protein sequence ID" value="VVN51171.1"/>
    <property type="molecule type" value="Genomic_DNA"/>
</dbReference>
<accession>A0A5E6YGR4</accession>
<sequence length="83" mass="9495">MSNVVSQQQLDHTLGIFERLDKGEISFEILRDGINNHVARVLAERRLINFKFTELATGRFIIRRTGTLALTPFGQQRLAEIRG</sequence>
<protein>
    <submittedName>
        <fullName evidence="1">Uncharacterized protein</fullName>
    </submittedName>
</protein>
<evidence type="ECO:0000313" key="2">
    <source>
        <dbReference type="Proteomes" id="UP000326437"/>
    </source>
</evidence>